<organism evidence="2">
    <name type="scientific">freshwater metagenome</name>
    <dbReference type="NCBI Taxonomy" id="449393"/>
    <lineage>
        <taxon>unclassified sequences</taxon>
        <taxon>metagenomes</taxon>
        <taxon>ecological metagenomes</taxon>
    </lineage>
</organism>
<evidence type="ECO:0000313" key="2">
    <source>
        <dbReference type="EMBL" id="CAB5018329.1"/>
    </source>
</evidence>
<reference evidence="2" key="1">
    <citation type="submission" date="2020-05" db="EMBL/GenBank/DDBJ databases">
        <authorList>
            <person name="Chiriac C."/>
            <person name="Salcher M."/>
            <person name="Ghai R."/>
            <person name="Kavagutti S V."/>
        </authorList>
    </citation>
    <scope>NUCLEOTIDE SEQUENCE</scope>
</reference>
<dbReference type="EMBL" id="CAFBQU010000048">
    <property type="protein sequence ID" value="CAB5067141.1"/>
    <property type="molecule type" value="Genomic_DNA"/>
</dbReference>
<dbReference type="InterPro" id="IPR029058">
    <property type="entry name" value="AB_hydrolase_fold"/>
</dbReference>
<name>A0A6J7QNZ6_9ZZZZ</name>
<dbReference type="SUPFAM" id="SSF53474">
    <property type="entry name" value="alpha/beta-Hydrolases"/>
    <property type="match status" value="1"/>
</dbReference>
<dbReference type="EMBL" id="CAFBPN010000029">
    <property type="protein sequence ID" value="CAB5018329.1"/>
    <property type="molecule type" value="Genomic_DNA"/>
</dbReference>
<proteinExistence type="predicted"/>
<dbReference type="PANTHER" id="PTHR46623">
    <property type="entry name" value="CARBOXYMETHYLENEBUTENOLIDASE-RELATED"/>
    <property type="match status" value="1"/>
</dbReference>
<evidence type="ECO:0000313" key="3">
    <source>
        <dbReference type="EMBL" id="CAB5067141.1"/>
    </source>
</evidence>
<gene>
    <name evidence="2" type="ORF">UFOPK4098_00707</name>
    <name evidence="3" type="ORF">UFOPK4347_01395</name>
</gene>
<dbReference type="GO" id="GO:0016787">
    <property type="term" value="F:hydrolase activity"/>
    <property type="evidence" value="ECO:0007669"/>
    <property type="project" value="InterPro"/>
</dbReference>
<evidence type="ECO:0000259" key="1">
    <source>
        <dbReference type="Pfam" id="PF01738"/>
    </source>
</evidence>
<dbReference type="Gene3D" id="3.40.50.1820">
    <property type="entry name" value="alpha/beta hydrolase"/>
    <property type="match status" value="1"/>
</dbReference>
<dbReference type="InterPro" id="IPR051049">
    <property type="entry name" value="Dienelactone_hydrolase-like"/>
</dbReference>
<dbReference type="InterPro" id="IPR002925">
    <property type="entry name" value="Dienelactn_hydro"/>
</dbReference>
<feature type="domain" description="Dienelactone hydrolase" evidence="1">
    <location>
        <begin position="16"/>
        <end position="224"/>
    </location>
</feature>
<accession>A0A6J7QNZ6</accession>
<protein>
    <submittedName>
        <fullName evidence="2">Unannotated protein</fullName>
    </submittedName>
</protein>
<dbReference type="Pfam" id="PF01738">
    <property type="entry name" value="DLH"/>
    <property type="match status" value="1"/>
</dbReference>
<sequence length="226" mass="24061">MGENVSFKSNGGTCSGYLASNAANASAPGVVLIQEWWGLVPHICDVADRLATEGFTVLAPDLYNGESSTEPDEAGKLMMGLNLQHAAKDMSGAVDFLQEKTGRTKVGVVGFCMGGGLTLALACQRPDAVAAAAPFYGVIPWPEAQPNWDALTAVVEGHYAENDAFASPEMAQALEEDLRKRGKNATFHVYAGTDHAFFNDERPEVYNAAASSTAWTRTLALFRANL</sequence>
<dbReference type="PANTHER" id="PTHR46623:SF6">
    <property type="entry name" value="ALPHA_BETA-HYDROLASES SUPERFAMILY PROTEIN"/>
    <property type="match status" value="1"/>
</dbReference>
<dbReference type="AlphaFoldDB" id="A0A6J7QNZ6"/>